<protein>
    <submittedName>
        <fullName evidence="1">Uncharacterized protein</fullName>
    </submittedName>
</protein>
<keyword evidence="2" id="KW-1185">Reference proteome</keyword>
<gene>
    <name evidence="1" type="ordered locus">AALP_Aa3g120800</name>
</gene>
<dbReference type="OMA" id="IQMFEHR"/>
<organism evidence="1 2">
    <name type="scientific">Arabis alpina</name>
    <name type="common">Alpine rock-cress</name>
    <dbReference type="NCBI Taxonomy" id="50452"/>
    <lineage>
        <taxon>Eukaryota</taxon>
        <taxon>Viridiplantae</taxon>
        <taxon>Streptophyta</taxon>
        <taxon>Embryophyta</taxon>
        <taxon>Tracheophyta</taxon>
        <taxon>Spermatophyta</taxon>
        <taxon>Magnoliopsida</taxon>
        <taxon>eudicotyledons</taxon>
        <taxon>Gunneridae</taxon>
        <taxon>Pentapetalae</taxon>
        <taxon>rosids</taxon>
        <taxon>malvids</taxon>
        <taxon>Brassicales</taxon>
        <taxon>Brassicaceae</taxon>
        <taxon>Arabideae</taxon>
        <taxon>Arabis</taxon>
    </lineage>
</organism>
<evidence type="ECO:0000313" key="2">
    <source>
        <dbReference type="Proteomes" id="UP000029120"/>
    </source>
</evidence>
<dbReference type="OrthoDB" id="10571817at2759"/>
<dbReference type="AlphaFoldDB" id="A0A087H8P3"/>
<reference evidence="2" key="1">
    <citation type="journal article" date="2015" name="Nat. Plants">
        <title>Genome expansion of Arabis alpina linked with retrotransposition and reduced symmetric DNA methylation.</title>
        <authorList>
            <person name="Willing E.M."/>
            <person name="Rawat V."/>
            <person name="Mandakova T."/>
            <person name="Maumus F."/>
            <person name="James G.V."/>
            <person name="Nordstroem K.J."/>
            <person name="Becker C."/>
            <person name="Warthmann N."/>
            <person name="Chica C."/>
            <person name="Szarzynska B."/>
            <person name="Zytnicki M."/>
            <person name="Albani M.C."/>
            <person name="Kiefer C."/>
            <person name="Bergonzi S."/>
            <person name="Castaings L."/>
            <person name="Mateos J.L."/>
            <person name="Berns M.C."/>
            <person name="Bujdoso N."/>
            <person name="Piofczyk T."/>
            <person name="de Lorenzo L."/>
            <person name="Barrero-Sicilia C."/>
            <person name="Mateos I."/>
            <person name="Piednoel M."/>
            <person name="Hagmann J."/>
            <person name="Chen-Min-Tao R."/>
            <person name="Iglesias-Fernandez R."/>
            <person name="Schuster S.C."/>
            <person name="Alonso-Blanco C."/>
            <person name="Roudier F."/>
            <person name="Carbonero P."/>
            <person name="Paz-Ares J."/>
            <person name="Davis S.J."/>
            <person name="Pecinka A."/>
            <person name="Quesneville H."/>
            <person name="Colot V."/>
            <person name="Lysak M.A."/>
            <person name="Weigel D."/>
            <person name="Coupland G."/>
            <person name="Schneeberger K."/>
        </authorList>
    </citation>
    <scope>NUCLEOTIDE SEQUENCE [LARGE SCALE GENOMIC DNA]</scope>
    <source>
        <strain evidence="2">cv. Pajares</strain>
    </source>
</reference>
<name>A0A087H8P3_ARAAL</name>
<evidence type="ECO:0000313" key="1">
    <source>
        <dbReference type="EMBL" id="KFK38495.1"/>
    </source>
</evidence>
<sequence length="104" mass="12407">MRPNHLRTIVTQVTGGGRSVVTSRNFSSRHYELQRRGFTDEVVKKSFFDLFIPKYMLGFCTLSAWEFIQMVEYRQTLERSIEEHRGIKESKVGLRSLLRWLFFE</sequence>
<proteinExistence type="predicted"/>
<accession>A0A087H8P3</accession>
<dbReference type="EMBL" id="CM002871">
    <property type="protein sequence ID" value="KFK38495.1"/>
    <property type="molecule type" value="Genomic_DNA"/>
</dbReference>
<dbReference type="Gramene" id="KFK38495">
    <property type="protein sequence ID" value="KFK38495"/>
    <property type="gene ID" value="AALP_AA3G120800"/>
</dbReference>
<dbReference type="Proteomes" id="UP000029120">
    <property type="component" value="Chromosome 3"/>
</dbReference>